<evidence type="ECO:0000313" key="2">
    <source>
        <dbReference type="EMBL" id="KAF5229142.1"/>
    </source>
</evidence>
<protein>
    <submittedName>
        <fullName evidence="2">Uncharacterized protein</fullName>
    </submittedName>
</protein>
<organism evidence="2 3">
    <name type="scientific">Fusarium austroamericanum</name>
    <dbReference type="NCBI Taxonomy" id="282268"/>
    <lineage>
        <taxon>Eukaryota</taxon>
        <taxon>Fungi</taxon>
        <taxon>Dikarya</taxon>
        <taxon>Ascomycota</taxon>
        <taxon>Pezizomycotina</taxon>
        <taxon>Sordariomycetes</taxon>
        <taxon>Hypocreomycetidae</taxon>
        <taxon>Hypocreales</taxon>
        <taxon>Nectriaceae</taxon>
        <taxon>Fusarium</taxon>
    </lineage>
</organism>
<name>A0AAN6BVI8_FUSAU</name>
<dbReference type="EMBL" id="JAAMOD010000418">
    <property type="protein sequence ID" value="KAF5229142.1"/>
    <property type="molecule type" value="Genomic_DNA"/>
</dbReference>
<keyword evidence="1" id="KW-0732">Signal</keyword>
<dbReference type="AlphaFoldDB" id="A0AAN6BVI8"/>
<dbReference type="Proteomes" id="UP000537989">
    <property type="component" value="Unassembled WGS sequence"/>
</dbReference>
<evidence type="ECO:0000256" key="1">
    <source>
        <dbReference type="SAM" id="SignalP"/>
    </source>
</evidence>
<proteinExistence type="predicted"/>
<keyword evidence="3" id="KW-1185">Reference proteome</keyword>
<comment type="caution">
    <text evidence="2">The sequence shown here is derived from an EMBL/GenBank/DDBJ whole genome shotgun (WGS) entry which is preliminary data.</text>
</comment>
<sequence>MHFSSILPIFAVIAGLTSANPTPDEPVLETRNEGGIELIELDLGKGKSYTGVGSPGKCYNLPWNIKYFDVYSDNTKSVISCFDCRVYTKSNCGGSFVTLGGQQKSFLAKEGKKPHYKSWEYIRVDGKLIEMTGGELQFIKERII</sequence>
<accession>A0AAN6BVI8</accession>
<gene>
    <name evidence="2" type="ORF">FAUST_10614</name>
</gene>
<reference evidence="2 3" key="1">
    <citation type="submission" date="2020-02" db="EMBL/GenBank/DDBJ databases">
        <title>Identification and distribution of gene clusters putatively required for synthesis of sphingolipid metabolism inhibitors in phylogenetically diverse species of the filamentous fungus Fusarium.</title>
        <authorList>
            <person name="Kim H.-S."/>
            <person name="Busman M."/>
            <person name="Brown D.W."/>
            <person name="Divon H."/>
            <person name="Uhlig S."/>
            <person name="Proctor R.H."/>
        </authorList>
    </citation>
    <scope>NUCLEOTIDE SEQUENCE [LARGE SCALE GENOMIC DNA]</scope>
    <source>
        <strain evidence="2 3">NRRL 2903</strain>
    </source>
</reference>
<feature type="signal peptide" evidence="1">
    <location>
        <begin position="1"/>
        <end position="19"/>
    </location>
</feature>
<feature type="chain" id="PRO_5042891798" evidence="1">
    <location>
        <begin position="20"/>
        <end position="144"/>
    </location>
</feature>
<evidence type="ECO:0000313" key="3">
    <source>
        <dbReference type="Proteomes" id="UP000537989"/>
    </source>
</evidence>